<evidence type="ECO:0000313" key="2">
    <source>
        <dbReference type="EMBL" id="MBX52741.1"/>
    </source>
</evidence>
<reference evidence="2" key="1">
    <citation type="submission" date="2018-02" db="EMBL/GenBank/DDBJ databases">
        <title>Rhizophora mucronata_Transcriptome.</title>
        <authorList>
            <person name="Meera S.P."/>
            <person name="Sreeshan A."/>
            <person name="Augustine A."/>
        </authorList>
    </citation>
    <scope>NUCLEOTIDE SEQUENCE</scope>
    <source>
        <tissue evidence="2">Leaf</tissue>
    </source>
</reference>
<proteinExistence type="predicted"/>
<name>A0A2P2PDM0_RHIMU</name>
<feature type="region of interest" description="Disordered" evidence="1">
    <location>
        <begin position="1"/>
        <end position="31"/>
    </location>
</feature>
<feature type="compositionally biased region" description="Basic and acidic residues" evidence="1">
    <location>
        <begin position="1"/>
        <end position="12"/>
    </location>
</feature>
<protein>
    <submittedName>
        <fullName evidence="2">Uncharacterized protein</fullName>
    </submittedName>
</protein>
<organism evidence="2">
    <name type="scientific">Rhizophora mucronata</name>
    <name type="common">Asiatic mangrove</name>
    <dbReference type="NCBI Taxonomy" id="61149"/>
    <lineage>
        <taxon>Eukaryota</taxon>
        <taxon>Viridiplantae</taxon>
        <taxon>Streptophyta</taxon>
        <taxon>Embryophyta</taxon>
        <taxon>Tracheophyta</taxon>
        <taxon>Spermatophyta</taxon>
        <taxon>Magnoliopsida</taxon>
        <taxon>eudicotyledons</taxon>
        <taxon>Gunneridae</taxon>
        <taxon>Pentapetalae</taxon>
        <taxon>rosids</taxon>
        <taxon>fabids</taxon>
        <taxon>Malpighiales</taxon>
        <taxon>Rhizophoraceae</taxon>
        <taxon>Rhizophora</taxon>
    </lineage>
</organism>
<accession>A0A2P2PDM0</accession>
<evidence type="ECO:0000256" key="1">
    <source>
        <dbReference type="SAM" id="MobiDB-lite"/>
    </source>
</evidence>
<dbReference type="EMBL" id="GGEC01072257">
    <property type="protein sequence ID" value="MBX52741.1"/>
    <property type="molecule type" value="Transcribed_RNA"/>
</dbReference>
<sequence>MCVRYTHQEKPNPVHVSTQMSNRNKPAKEKPRTILAFHPKIEKWRETKRGLRG</sequence>
<feature type="compositionally biased region" description="Polar residues" evidence="1">
    <location>
        <begin position="15"/>
        <end position="24"/>
    </location>
</feature>
<dbReference type="AlphaFoldDB" id="A0A2P2PDM0"/>